<evidence type="ECO:0000256" key="5">
    <source>
        <dbReference type="ARBA" id="ARBA00022723"/>
    </source>
</evidence>
<dbReference type="GO" id="GO:0004497">
    <property type="term" value="F:monooxygenase activity"/>
    <property type="evidence" value="ECO:0007669"/>
    <property type="project" value="UniProtKB-KW"/>
</dbReference>
<reference evidence="15" key="1">
    <citation type="journal article" date="2021" name="Mol. Plant Microbe Interact.">
        <title>Complete Genome Sequence of the Plant-Pathogenic Fungus Colletotrichum lupini.</title>
        <authorList>
            <person name="Baroncelli R."/>
            <person name="Pensec F."/>
            <person name="Da Lio D."/>
            <person name="Boufleur T."/>
            <person name="Vicente I."/>
            <person name="Sarrocco S."/>
            <person name="Picot A."/>
            <person name="Baraldi E."/>
            <person name="Sukno S."/>
            <person name="Thon M."/>
            <person name="Le Floch G."/>
        </authorList>
    </citation>
    <scope>NUCLEOTIDE SEQUENCE</scope>
    <source>
        <strain evidence="15">IMI 504893</strain>
    </source>
</reference>
<keyword evidence="14" id="KW-0812">Transmembrane</keyword>
<evidence type="ECO:0000256" key="4">
    <source>
        <dbReference type="ARBA" id="ARBA00022617"/>
    </source>
</evidence>
<dbReference type="GO" id="GO:0020037">
    <property type="term" value="F:heme binding"/>
    <property type="evidence" value="ECO:0007669"/>
    <property type="project" value="InterPro"/>
</dbReference>
<dbReference type="PRINTS" id="PR00463">
    <property type="entry name" value="EP450I"/>
</dbReference>
<evidence type="ECO:0000256" key="13">
    <source>
        <dbReference type="PIRSR" id="PIRSR602401-1"/>
    </source>
</evidence>
<dbReference type="InterPro" id="IPR001128">
    <property type="entry name" value="Cyt_P450"/>
</dbReference>
<dbReference type="RefSeq" id="XP_049140721.1">
    <property type="nucleotide sequence ID" value="XM_049283578.1"/>
</dbReference>
<evidence type="ECO:0000256" key="14">
    <source>
        <dbReference type="SAM" id="Phobius"/>
    </source>
</evidence>
<organism evidence="15 16">
    <name type="scientific">Colletotrichum lupini</name>
    <dbReference type="NCBI Taxonomy" id="145971"/>
    <lineage>
        <taxon>Eukaryota</taxon>
        <taxon>Fungi</taxon>
        <taxon>Dikarya</taxon>
        <taxon>Ascomycota</taxon>
        <taxon>Pezizomycotina</taxon>
        <taxon>Sordariomycetes</taxon>
        <taxon>Hypocreomycetidae</taxon>
        <taxon>Glomerellales</taxon>
        <taxon>Glomerellaceae</taxon>
        <taxon>Colletotrichum</taxon>
        <taxon>Colletotrichum acutatum species complex</taxon>
    </lineage>
</organism>
<keyword evidence="5 13" id="KW-0479">Metal-binding</keyword>
<dbReference type="GO" id="GO:0005506">
    <property type="term" value="F:iron ion binding"/>
    <property type="evidence" value="ECO:0007669"/>
    <property type="project" value="InterPro"/>
</dbReference>
<keyword evidence="4 13" id="KW-0349">Heme</keyword>
<evidence type="ECO:0000313" key="16">
    <source>
        <dbReference type="Proteomes" id="UP000830671"/>
    </source>
</evidence>
<evidence type="ECO:0000256" key="11">
    <source>
        <dbReference type="ARBA" id="ARBA00068222"/>
    </source>
</evidence>
<protein>
    <recommendedName>
        <fullName evidence="11">Cytochrome P450 monooxygenase ABA1</fullName>
    </recommendedName>
    <alternativeName>
        <fullName evidence="12">Abscisic acid biosynthesis protein 1</fullName>
    </alternativeName>
    <alternativeName>
        <fullName evidence="10">Cytochrome P450 monooxygenase aba1</fullName>
    </alternativeName>
</protein>
<evidence type="ECO:0000256" key="12">
    <source>
        <dbReference type="ARBA" id="ARBA00079990"/>
    </source>
</evidence>
<evidence type="ECO:0000256" key="9">
    <source>
        <dbReference type="ARBA" id="ARBA00023033"/>
    </source>
</evidence>
<dbReference type="InterPro" id="IPR036396">
    <property type="entry name" value="Cyt_P450_sf"/>
</dbReference>
<dbReference type="PANTHER" id="PTHR24305">
    <property type="entry name" value="CYTOCHROME P450"/>
    <property type="match status" value="1"/>
</dbReference>
<name>A0A9Q8WCV6_9PEZI</name>
<dbReference type="SUPFAM" id="SSF48264">
    <property type="entry name" value="Cytochrome P450"/>
    <property type="match status" value="1"/>
</dbReference>
<evidence type="ECO:0000256" key="1">
    <source>
        <dbReference type="ARBA" id="ARBA00001971"/>
    </source>
</evidence>
<comment type="pathway">
    <text evidence="2">Hormone biosynthesis.</text>
</comment>
<dbReference type="EMBL" id="CP019474">
    <property type="protein sequence ID" value="UQC79088.1"/>
    <property type="molecule type" value="Genomic_DNA"/>
</dbReference>
<feature type="transmembrane region" description="Helical" evidence="14">
    <location>
        <begin position="152"/>
        <end position="173"/>
    </location>
</feature>
<keyword evidence="7 13" id="KW-0408">Iron</keyword>
<evidence type="ECO:0000256" key="10">
    <source>
        <dbReference type="ARBA" id="ARBA00067672"/>
    </source>
</evidence>
<evidence type="ECO:0000256" key="6">
    <source>
        <dbReference type="ARBA" id="ARBA00023002"/>
    </source>
</evidence>
<dbReference type="Proteomes" id="UP000830671">
    <property type="component" value="Chromosome 2"/>
</dbReference>
<sequence>MSEFSLANGRLSVNSNSLPRHLLCPLPHFKIYQSPIAIHHDTFVTRLRNPQKLPLLQFPPKTSNHKRNCLNSPIADLSLIVCNRMIPQAGQCDSSRWTIRIEFIDMEVSAVILKTSLESRAIIATKLQDELTTGNMTPSNLTSYLDAGATPLYLSFAFIIYYVVSSIIAYGRLRDFPGPLIGRFSYIWLISNARSGRPAEHFTNLNRKHGSLVRIGPNDLVTDDPDILRRMNAARSPYGRSSWYDTTKLNPHEDSLFSLRDTGAHDKLKAKCAAGYAGKENLALEDGINSQVAGFVDLIKRKYVTTDDEVRPMDLGKTTQYFTLDVITRVAYGKEFGYLATDSDVHDYISTTEAAIPLLQLCSEVPWLASFMFSKPVLGAVGPKHTDKSGLGKLMGVAKEVVGRRFGTDAKEEPDMLGAFIRHGVSQSECETEVLFQIIAGSDTTATAIRTTFLHLITSPRAYHTLKTEISTAITQGRISSPITYEEGKTLPYLQAIIYEGLRMCAPFTGLCAKEVPAGGDTIDGHFVPGGTRIAQNVWGTLRRADVFGKDADLFRPERWIEADAATKDKMQKTTELAFGYGRWGCAGKNVAFLELNKVFVGVSTVFPPRLLRNFEFQILDPAKPWHSVNHNLFMQDNFWVKVTEHKD</sequence>
<accession>A0A9Q8WCV6</accession>
<evidence type="ECO:0000313" key="15">
    <source>
        <dbReference type="EMBL" id="UQC79088.1"/>
    </source>
</evidence>
<evidence type="ECO:0000256" key="3">
    <source>
        <dbReference type="ARBA" id="ARBA00010617"/>
    </source>
</evidence>
<keyword evidence="16" id="KW-1185">Reference proteome</keyword>
<dbReference type="PRINTS" id="PR00385">
    <property type="entry name" value="P450"/>
</dbReference>
<keyword evidence="14" id="KW-1133">Transmembrane helix</keyword>
<dbReference type="Pfam" id="PF00067">
    <property type="entry name" value="p450"/>
    <property type="match status" value="1"/>
</dbReference>
<dbReference type="CDD" id="cd11060">
    <property type="entry name" value="CYP57A1-like"/>
    <property type="match status" value="1"/>
</dbReference>
<proteinExistence type="inferred from homology"/>
<dbReference type="AlphaFoldDB" id="A0A9Q8WCV6"/>
<keyword evidence="8" id="KW-0843">Virulence</keyword>
<evidence type="ECO:0000256" key="8">
    <source>
        <dbReference type="ARBA" id="ARBA00023026"/>
    </source>
</evidence>
<dbReference type="InterPro" id="IPR002401">
    <property type="entry name" value="Cyt_P450_E_grp-I"/>
</dbReference>
<dbReference type="FunFam" id="1.10.630.10:FF:000076">
    <property type="entry name" value="Cytochrome P450 monooxygenase"/>
    <property type="match status" value="1"/>
</dbReference>
<keyword evidence="6" id="KW-0560">Oxidoreductase</keyword>
<gene>
    <name evidence="15" type="ORF">CLUP02_04567</name>
</gene>
<keyword evidence="9" id="KW-0503">Monooxygenase</keyword>
<dbReference type="GeneID" id="73338588"/>
<comment type="similarity">
    <text evidence="3">Belongs to the cytochrome P450 family.</text>
</comment>
<dbReference type="GO" id="GO:0016705">
    <property type="term" value="F:oxidoreductase activity, acting on paired donors, with incorporation or reduction of molecular oxygen"/>
    <property type="evidence" value="ECO:0007669"/>
    <property type="project" value="InterPro"/>
</dbReference>
<dbReference type="Gene3D" id="1.10.630.10">
    <property type="entry name" value="Cytochrome P450"/>
    <property type="match status" value="1"/>
</dbReference>
<keyword evidence="14" id="KW-0472">Membrane</keyword>
<dbReference type="PANTHER" id="PTHR24305:SF77">
    <property type="entry name" value="CYTOCHROME P450 MONOOXYGENASE"/>
    <property type="match status" value="1"/>
</dbReference>
<evidence type="ECO:0000256" key="7">
    <source>
        <dbReference type="ARBA" id="ARBA00023004"/>
    </source>
</evidence>
<dbReference type="InterPro" id="IPR050121">
    <property type="entry name" value="Cytochrome_P450_monoxygenase"/>
</dbReference>
<comment type="cofactor">
    <cofactor evidence="1 13">
        <name>heme</name>
        <dbReference type="ChEBI" id="CHEBI:30413"/>
    </cofactor>
</comment>
<dbReference type="KEGG" id="clup:CLUP02_04567"/>
<evidence type="ECO:0000256" key="2">
    <source>
        <dbReference type="ARBA" id="ARBA00004972"/>
    </source>
</evidence>
<feature type="binding site" description="axial binding residue" evidence="13">
    <location>
        <position position="586"/>
    </location>
    <ligand>
        <name>heme</name>
        <dbReference type="ChEBI" id="CHEBI:30413"/>
    </ligand>
    <ligandPart>
        <name>Fe</name>
        <dbReference type="ChEBI" id="CHEBI:18248"/>
    </ligandPart>
</feature>